<proteinExistence type="predicted"/>
<keyword evidence="1" id="KW-0472">Membrane</keyword>
<accession>A0A3N4JWB6</accession>
<dbReference type="AlphaFoldDB" id="A0A3N4JWB6"/>
<name>A0A3N4JWB6_9PEZI</name>
<feature type="transmembrane region" description="Helical" evidence="1">
    <location>
        <begin position="109"/>
        <end position="130"/>
    </location>
</feature>
<dbReference type="EMBL" id="ML120367">
    <property type="protein sequence ID" value="RPB02650.1"/>
    <property type="molecule type" value="Genomic_DNA"/>
</dbReference>
<reference evidence="2 3" key="1">
    <citation type="journal article" date="2018" name="Nat. Ecol. Evol.">
        <title>Pezizomycetes genomes reveal the molecular basis of ectomycorrhizal truffle lifestyle.</title>
        <authorList>
            <person name="Murat C."/>
            <person name="Payen T."/>
            <person name="Noel B."/>
            <person name="Kuo A."/>
            <person name="Morin E."/>
            <person name="Chen J."/>
            <person name="Kohler A."/>
            <person name="Krizsan K."/>
            <person name="Balestrini R."/>
            <person name="Da Silva C."/>
            <person name="Montanini B."/>
            <person name="Hainaut M."/>
            <person name="Levati E."/>
            <person name="Barry K.W."/>
            <person name="Belfiori B."/>
            <person name="Cichocki N."/>
            <person name="Clum A."/>
            <person name="Dockter R.B."/>
            <person name="Fauchery L."/>
            <person name="Guy J."/>
            <person name="Iotti M."/>
            <person name="Le Tacon F."/>
            <person name="Lindquist E.A."/>
            <person name="Lipzen A."/>
            <person name="Malagnac F."/>
            <person name="Mello A."/>
            <person name="Molinier V."/>
            <person name="Miyauchi S."/>
            <person name="Poulain J."/>
            <person name="Riccioni C."/>
            <person name="Rubini A."/>
            <person name="Sitrit Y."/>
            <person name="Splivallo R."/>
            <person name="Traeger S."/>
            <person name="Wang M."/>
            <person name="Zifcakova L."/>
            <person name="Wipf D."/>
            <person name="Zambonelli A."/>
            <person name="Paolocci F."/>
            <person name="Nowrousian M."/>
            <person name="Ottonello S."/>
            <person name="Baldrian P."/>
            <person name="Spatafora J.W."/>
            <person name="Henrissat B."/>
            <person name="Nagy L.G."/>
            <person name="Aury J.M."/>
            <person name="Wincker P."/>
            <person name="Grigoriev I.V."/>
            <person name="Bonfante P."/>
            <person name="Martin F.M."/>
        </authorList>
    </citation>
    <scope>NUCLEOTIDE SEQUENCE [LARGE SCALE GENOMIC DNA]</scope>
    <source>
        <strain evidence="2 3">120613-1</strain>
    </source>
</reference>
<evidence type="ECO:0000313" key="2">
    <source>
        <dbReference type="EMBL" id="RPB02650.1"/>
    </source>
</evidence>
<gene>
    <name evidence="2" type="ORF">L873DRAFT_424949</name>
</gene>
<evidence type="ECO:0000256" key="1">
    <source>
        <dbReference type="SAM" id="Phobius"/>
    </source>
</evidence>
<dbReference type="Proteomes" id="UP000276215">
    <property type="component" value="Unassembled WGS sequence"/>
</dbReference>
<keyword evidence="1" id="KW-1133">Transmembrane helix</keyword>
<evidence type="ECO:0000313" key="3">
    <source>
        <dbReference type="Proteomes" id="UP000276215"/>
    </source>
</evidence>
<sequence>MPSHPPRSPPPPPKKKPFCSMQVIPSSGFAIANSDVFPRSDSEQANTGTIVIIRKISTRKLPWASYPPRKHTQARIKHPKCVVVVATLQVRALNSRLCMPTQKQCDTNLFTFGLLAHLISFSPAGLLLFLRFTAYYLKHARISLVLLRRSIVILRVSLAPRLPHTGLQYHRITTRLSIFLVKNYNKVSPRNNIKSTRNTIVYLIHERSQIVRWGLCLVEINRRKKQPHPRSAQETLRPRSAQFGAGTTTLSGLLFFSIN</sequence>
<keyword evidence="3" id="KW-1185">Reference proteome</keyword>
<organism evidence="2 3">
    <name type="scientific">Choiromyces venosus 120613-1</name>
    <dbReference type="NCBI Taxonomy" id="1336337"/>
    <lineage>
        <taxon>Eukaryota</taxon>
        <taxon>Fungi</taxon>
        <taxon>Dikarya</taxon>
        <taxon>Ascomycota</taxon>
        <taxon>Pezizomycotina</taxon>
        <taxon>Pezizomycetes</taxon>
        <taxon>Pezizales</taxon>
        <taxon>Tuberaceae</taxon>
        <taxon>Choiromyces</taxon>
    </lineage>
</organism>
<keyword evidence="1" id="KW-0812">Transmembrane</keyword>
<protein>
    <submittedName>
        <fullName evidence="2">Uncharacterized protein</fullName>
    </submittedName>
</protein>